<protein>
    <submittedName>
        <fullName evidence="1">Uncharacterized protein</fullName>
    </submittedName>
</protein>
<sequence length="308" mass="34366">MLTLDLRDGQVSGETLSNVLAPLNHLKTLKLVVKDDSLVGAVFAFAKSSVQLTHLDMDGCKYPLLTPSIGNNLIAWFDKQPVQVFKFPGWSVNVQHLDLLIAVENIVFNCATLEILECSTFLPWSDYSKLTFPMPTLTLRDLHSSQMYVASAFVKSLTWSAVRHLALTNTVDPSRLLLRGIDTLFQMLVQTQIVTLELAGCRLCEQEWIALAEHLPQYRRVGTLSLVNVGMTSQYAEEIASAMLTNNSIQALDVGGNDLDSECIATLIHACTHPDRPVQIRSIRFQGCGIELEDYNDQCIEKRSRIEN</sequence>
<dbReference type="EMBL" id="VJMJ01000279">
    <property type="protein sequence ID" value="KAF0724161.1"/>
    <property type="molecule type" value="Genomic_DNA"/>
</dbReference>
<gene>
    <name evidence="1" type="ORF">Ae201684_017104</name>
</gene>
<accession>A0A6G0WAI9</accession>
<evidence type="ECO:0000313" key="2">
    <source>
        <dbReference type="Proteomes" id="UP000481153"/>
    </source>
</evidence>
<reference evidence="1 2" key="1">
    <citation type="submission" date="2019-07" db="EMBL/GenBank/DDBJ databases">
        <title>Genomics analysis of Aphanomyces spp. identifies a new class of oomycete effector associated with host adaptation.</title>
        <authorList>
            <person name="Gaulin E."/>
        </authorList>
    </citation>
    <scope>NUCLEOTIDE SEQUENCE [LARGE SCALE GENOMIC DNA]</scope>
    <source>
        <strain evidence="1 2">ATCC 201684</strain>
    </source>
</reference>
<comment type="caution">
    <text evidence="1">The sequence shown here is derived from an EMBL/GenBank/DDBJ whole genome shotgun (WGS) entry which is preliminary data.</text>
</comment>
<dbReference type="AlphaFoldDB" id="A0A6G0WAI9"/>
<name>A0A6G0WAI9_9STRA</name>
<proteinExistence type="predicted"/>
<dbReference type="InterPro" id="IPR032675">
    <property type="entry name" value="LRR_dom_sf"/>
</dbReference>
<dbReference type="Proteomes" id="UP000481153">
    <property type="component" value="Unassembled WGS sequence"/>
</dbReference>
<keyword evidence="2" id="KW-1185">Reference proteome</keyword>
<organism evidence="1 2">
    <name type="scientific">Aphanomyces euteiches</name>
    <dbReference type="NCBI Taxonomy" id="100861"/>
    <lineage>
        <taxon>Eukaryota</taxon>
        <taxon>Sar</taxon>
        <taxon>Stramenopiles</taxon>
        <taxon>Oomycota</taxon>
        <taxon>Saprolegniomycetes</taxon>
        <taxon>Saprolegniales</taxon>
        <taxon>Verrucalvaceae</taxon>
        <taxon>Aphanomyces</taxon>
    </lineage>
</organism>
<dbReference type="SUPFAM" id="SSF52047">
    <property type="entry name" value="RNI-like"/>
    <property type="match status" value="1"/>
</dbReference>
<evidence type="ECO:0000313" key="1">
    <source>
        <dbReference type="EMBL" id="KAF0724161.1"/>
    </source>
</evidence>
<dbReference type="VEuPathDB" id="FungiDB:AeMF1_012158"/>
<dbReference type="Gene3D" id="3.80.10.10">
    <property type="entry name" value="Ribonuclease Inhibitor"/>
    <property type="match status" value="1"/>
</dbReference>